<dbReference type="InterPro" id="IPR008332">
    <property type="entry name" value="MethylG_MeTrfase_N"/>
</dbReference>
<dbReference type="InterPro" id="IPR036217">
    <property type="entry name" value="MethylDNA_cys_MeTrfase_DNAb"/>
</dbReference>
<dbReference type="GO" id="GO:0003908">
    <property type="term" value="F:methylated-DNA-[protein]-cysteine S-methyltransferase activity"/>
    <property type="evidence" value="ECO:0007669"/>
    <property type="project" value="UniProtKB-EC"/>
</dbReference>
<evidence type="ECO:0000256" key="2">
    <source>
        <dbReference type="ARBA" id="ARBA00008711"/>
    </source>
</evidence>
<gene>
    <name evidence="12" type="ORF">H0194_09155</name>
</gene>
<feature type="domain" description="Methylated-DNA-[protein]-cysteine S-methyltransferase DNA binding" evidence="10">
    <location>
        <begin position="87"/>
        <end position="165"/>
    </location>
</feature>
<dbReference type="Gene3D" id="3.30.160.70">
    <property type="entry name" value="Methylated DNA-protein cysteine methyltransferase domain"/>
    <property type="match status" value="1"/>
</dbReference>
<evidence type="ECO:0000256" key="7">
    <source>
        <dbReference type="ARBA" id="ARBA00023204"/>
    </source>
</evidence>
<dbReference type="Pfam" id="PF02870">
    <property type="entry name" value="Methyltransf_1N"/>
    <property type="match status" value="1"/>
</dbReference>
<evidence type="ECO:0000256" key="1">
    <source>
        <dbReference type="ARBA" id="ARBA00001286"/>
    </source>
</evidence>
<keyword evidence="6" id="KW-0227">DNA damage</keyword>
<feature type="domain" description="Methylguanine DNA methyltransferase ribonuclease-like" evidence="11">
    <location>
        <begin position="2"/>
        <end position="81"/>
    </location>
</feature>
<evidence type="ECO:0000256" key="4">
    <source>
        <dbReference type="ARBA" id="ARBA00022603"/>
    </source>
</evidence>
<dbReference type="PROSITE" id="PS00374">
    <property type="entry name" value="MGMT"/>
    <property type="match status" value="1"/>
</dbReference>
<evidence type="ECO:0000256" key="3">
    <source>
        <dbReference type="ARBA" id="ARBA00011918"/>
    </source>
</evidence>
<feature type="region of interest" description="Disordered" evidence="9">
    <location>
        <begin position="165"/>
        <end position="187"/>
    </location>
</feature>
<dbReference type="NCBIfam" id="TIGR00589">
    <property type="entry name" value="ogt"/>
    <property type="match status" value="1"/>
</dbReference>
<comment type="similarity">
    <text evidence="2">Belongs to the MGMT family.</text>
</comment>
<name>A0A7G7CSN6_9CORY</name>
<dbReference type="PANTHER" id="PTHR10815:SF13">
    <property type="entry name" value="METHYLATED-DNA--PROTEIN-CYSTEINE METHYLTRANSFERASE"/>
    <property type="match status" value="1"/>
</dbReference>
<dbReference type="SUPFAM" id="SSF46767">
    <property type="entry name" value="Methylated DNA-protein cysteine methyltransferase, C-terminal domain"/>
    <property type="match status" value="1"/>
</dbReference>
<keyword evidence="4 12" id="KW-0489">Methyltransferase</keyword>
<comment type="catalytic activity">
    <reaction evidence="8">
        <text>a 6-O-methyl-2'-deoxyguanosine in DNA + L-cysteinyl-[protein] = S-methyl-L-cysteinyl-[protein] + a 2'-deoxyguanosine in DNA</text>
        <dbReference type="Rhea" id="RHEA:24000"/>
        <dbReference type="Rhea" id="RHEA-COMP:10131"/>
        <dbReference type="Rhea" id="RHEA-COMP:10132"/>
        <dbReference type="Rhea" id="RHEA-COMP:11367"/>
        <dbReference type="Rhea" id="RHEA-COMP:11368"/>
        <dbReference type="ChEBI" id="CHEBI:29950"/>
        <dbReference type="ChEBI" id="CHEBI:82612"/>
        <dbReference type="ChEBI" id="CHEBI:85445"/>
        <dbReference type="ChEBI" id="CHEBI:85448"/>
        <dbReference type="EC" id="2.1.1.63"/>
    </reaction>
</comment>
<dbReference type="Pfam" id="PF01035">
    <property type="entry name" value="DNA_binding_1"/>
    <property type="match status" value="1"/>
</dbReference>
<sequence length="187" mass="19973">MVVHATITTPVGLLDVAATERGISHVRFVVTGSGEPEDAGERHAPSSAEEQAARAHLAHGVRELGAYFDGELKDFSVPLDYNFPSSFRGRAQAALTRIPYGATCTYKDLAAAAESPKAVRAAGGACAHNPLPIFIPCHRVLPSTGGYGFYIGGPEAKRWLVEWEKNHPSPHSSGGEPQLSFRQSNQP</sequence>
<dbReference type="FunFam" id="1.10.10.10:FF:000214">
    <property type="entry name" value="Methylated-DNA--protein-cysteine methyltransferase"/>
    <property type="match status" value="1"/>
</dbReference>
<dbReference type="InterPro" id="IPR001497">
    <property type="entry name" value="MethylDNA_cys_MeTrfase_AS"/>
</dbReference>
<dbReference type="SUPFAM" id="SSF53155">
    <property type="entry name" value="Methylated DNA-protein cysteine methyltransferase domain"/>
    <property type="match status" value="1"/>
</dbReference>
<evidence type="ECO:0000256" key="9">
    <source>
        <dbReference type="SAM" id="MobiDB-lite"/>
    </source>
</evidence>
<keyword evidence="13" id="KW-1185">Reference proteome</keyword>
<dbReference type="InterPro" id="IPR036388">
    <property type="entry name" value="WH-like_DNA-bd_sf"/>
</dbReference>
<evidence type="ECO:0000313" key="12">
    <source>
        <dbReference type="EMBL" id="QNE90602.1"/>
    </source>
</evidence>
<dbReference type="InterPro" id="IPR036631">
    <property type="entry name" value="MGMT_N_sf"/>
</dbReference>
<dbReference type="CDD" id="cd06445">
    <property type="entry name" value="ATase"/>
    <property type="match status" value="1"/>
</dbReference>
<evidence type="ECO:0000259" key="11">
    <source>
        <dbReference type="Pfam" id="PF02870"/>
    </source>
</evidence>
<dbReference type="Gene3D" id="1.10.10.10">
    <property type="entry name" value="Winged helix-like DNA-binding domain superfamily/Winged helix DNA-binding domain"/>
    <property type="match status" value="1"/>
</dbReference>
<dbReference type="EMBL" id="CP059404">
    <property type="protein sequence ID" value="QNE90602.1"/>
    <property type="molecule type" value="Genomic_DNA"/>
</dbReference>
<reference evidence="12 13" key="1">
    <citation type="submission" date="2020-07" db="EMBL/GenBank/DDBJ databases">
        <title>Complete genome and description of Corynebacterium incognita strain Marseille-Q3630 sp. nov.</title>
        <authorList>
            <person name="Boxberger M."/>
        </authorList>
    </citation>
    <scope>NUCLEOTIDE SEQUENCE [LARGE SCALE GENOMIC DNA]</scope>
    <source>
        <strain evidence="12 13">Marseille-Q3630</strain>
    </source>
</reference>
<keyword evidence="7" id="KW-0234">DNA repair</keyword>
<evidence type="ECO:0000313" key="13">
    <source>
        <dbReference type="Proteomes" id="UP000515743"/>
    </source>
</evidence>
<comment type="catalytic activity">
    <reaction evidence="1">
        <text>a 4-O-methyl-thymidine in DNA + L-cysteinyl-[protein] = a thymidine in DNA + S-methyl-L-cysteinyl-[protein]</text>
        <dbReference type="Rhea" id="RHEA:53428"/>
        <dbReference type="Rhea" id="RHEA-COMP:10131"/>
        <dbReference type="Rhea" id="RHEA-COMP:10132"/>
        <dbReference type="Rhea" id="RHEA-COMP:13555"/>
        <dbReference type="Rhea" id="RHEA-COMP:13556"/>
        <dbReference type="ChEBI" id="CHEBI:29950"/>
        <dbReference type="ChEBI" id="CHEBI:82612"/>
        <dbReference type="ChEBI" id="CHEBI:137386"/>
        <dbReference type="ChEBI" id="CHEBI:137387"/>
        <dbReference type="EC" id="2.1.1.63"/>
    </reaction>
</comment>
<accession>A0A7G7CSN6</accession>
<evidence type="ECO:0000256" key="8">
    <source>
        <dbReference type="ARBA" id="ARBA00049348"/>
    </source>
</evidence>
<evidence type="ECO:0000256" key="5">
    <source>
        <dbReference type="ARBA" id="ARBA00022679"/>
    </source>
</evidence>
<dbReference type="GO" id="GO:0032259">
    <property type="term" value="P:methylation"/>
    <property type="evidence" value="ECO:0007669"/>
    <property type="project" value="UniProtKB-KW"/>
</dbReference>
<evidence type="ECO:0000256" key="6">
    <source>
        <dbReference type="ARBA" id="ARBA00022763"/>
    </source>
</evidence>
<dbReference type="InterPro" id="IPR014048">
    <property type="entry name" value="MethylDNA_cys_MeTrfase_DNA-bd"/>
</dbReference>
<dbReference type="KEGG" id="cik:H0194_09155"/>
<dbReference type="GO" id="GO:0006281">
    <property type="term" value="P:DNA repair"/>
    <property type="evidence" value="ECO:0007669"/>
    <property type="project" value="UniProtKB-KW"/>
</dbReference>
<dbReference type="EC" id="2.1.1.63" evidence="3"/>
<organism evidence="12 13">
    <name type="scientific">Corynebacterium incognita</name>
    <dbReference type="NCBI Taxonomy" id="2754725"/>
    <lineage>
        <taxon>Bacteria</taxon>
        <taxon>Bacillati</taxon>
        <taxon>Actinomycetota</taxon>
        <taxon>Actinomycetes</taxon>
        <taxon>Mycobacteriales</taxon>
        <taxon>Corynebacteriaceae</taxon>
        <taxon>Corynebacterium</taxon>
    </lineage>
</organism>
<dbReference type="AlphaFoldDB" id="A0A7G7CSN6"/>
<dbReference type="PANTHER" id="PTHR10815">
    <property type="entry name" value="METHYLATED-DNA--PROTEIN-CYSTEINE METHYLTRANSFERASE"/>
    <property type="match status" value="1"/>
</dbReference>
<protein>
    <recommendedName>
        <fullName evidence="3">methylated-DNA--[protein]-cysteine S-methyltransferase</fullName>
        <ecNumber evidence="3">2.1.1.63</ecNumber>
    </recommendedName>
</protein>
<keyword evidence="5 12" id="KW-0808">Transferase</keyword>
<dbReference type="Proteomes" id="UP000515743">
    <property type="component" value="Chromosome"/>
</dbReference>
<evidence type="ECO:0000259" key="10">
    <source>
        <dbReference type="Pfam" id="PF01035"/>
    </source>
</evidence>
<proteinExistence type="inferred from homology"/>